<feature type="coiled-coil region" evidence="1">
    <location>
        <begin position="30"/>
        <end position="64"/>
    </location>
</feature>
<evidence type="ECO:0000313" key="2">
    <source>
        <dbReference type="EMBL" id="CAH1110422.1"/>
    </source>
</evidence>
<proteinExistence type="predicted"/>
<accession>A0A9P0GIE7</accession>
<gene>
    <name evidence="2" type="ORF">PSYICH_LOCUS11136</name>
</gene>
<organism evidence="2 3">
    <name type="scientific">Psylliodes chrysocephalus</name>
    <dbReference type="NCBI Taxonomy" id="3402493"/>
    <lineage>
        <taxon>Eukaryota</taxon>
        <taxon>Metazoa</taxon>
        <taxon>Ecdysozoa</taxon>
        <taxon>Arthropoda</taxon>
        <taxon>Hexapoda</taxon>
        <taxon>Insecta</taxon>
        <taxon>Pterygota</taxon>
        <taxon>Neoptera</taxon>
        <taxon>Endopterygota</taxon>
        <taxon>Coleoptera</taxon>
        <taxon>Polyphaga</taxon>
        <taxon>Cucujiformia</taxon>
        <taxon>Chrysomeloidea</taxon>
        <taxon>Chrysomelidae</taxon>
        <taxon>Galerucinae</taxon>
        <taxon>Alticini</taxon>
        <taxon>Psylliodes</taxon>
    </lineage>
</organism>
<protein>
    <submittedName>
        <fullName evidence="2">Uncharacterized protein</fullName>
    </submittedName>
</protein>
<dbReference type="Proteomes" id="UP001153636">
    <property type="component" value="Chromosome 5"/>
</dbReference>
<evidence type="ECO:0000313" key="3">
    <source>
        <dbReference type="Proteomes" id="UP001153636"/>
    </source>
</evidence>
<dbReference type="AlphaFoldDB" id="A0A9P0GIE7"/>
<keyword evidence="1" id="KW-0175">Coiled coil</keyword>
<dbReference type="OrthoDB" id="6725610at2759"/>
<evidence type="ECO:0000256" key="1">
    <source>
        <dbReference type="SAM" id="Coils"/>
    </source>
</evidence>
<name>A0A9P0GIE7_9CUCU</name>
<dbReference type="EMBL" id="OV651817">
    <property type="protein sequence ID" value="CAH1110422.1"/>
    <property type="molecule type" value="Genomic_DNA"/>
</dbReference>
<reference evidence="2" key="1">
    <citation type="submission" date="2022-01" db="EMBL/GenBank/DDBJ databases">
        <authorList>
            <person name="King R."/>
        </authorList>
    </citation>
    <scope>NUCLEOTIDE SEQUENCE</scope>
</reference>
<keyword evidence="3" id="KW-1185">Reference proteome</keyword>
<sequence>MPKSRALSQSEIVDPVQLESMMRNINNELFDKIEKRLKKFENKLNKIKGNLDILKEKIHLQETKFLANEKKVEQLDLMQRKNTLKFEGLADEEDEYLLDKILKLINQGMKVKCEERYINEMYRLGKSKKNENPRSVIVKFVTYIERKEV</sequence>